<gene>
    <name evidence="17" type="primary">fadE_2</name>
    <name evidence="17" type="ORF">Lsai_0688</name>
</gene>
<dbReference type="GO" id="GO:0004466">
    <property type="term" value="F:long-chain fatty acyl-CoA dehydrogenase activity"/>
    <property type="evidence" value="ECO:0007669"/>
    <property type="project" value="UniProtKB-EC"/>
</dbReference>
<dbReference type="Pfam" id="PF09317">
    <property type="entry name" value="ACDH_C"/>
    <property type="match status" value="1"/>
</dbReference>
<dbReference type="Gene3D" id="1.20.140.10">
    <property type="entry name" value="Butyryl-CoA Dehydrogenase, subunit A, domain 3"/>
    <property type="match status" value="1"/>
</dbReference>
<dbReference type="InterPro" id="IPR006089">
    <property type="entry name" value="Acyl-CoA_DH_CS"/>
</dbReference>
<dbReference type="EC" id="1.3.8.7" evidence="4"/>
<comment type="catalytic activity">
    <reaction evidence="10">
        <text>a medium-chain 2,3-saturated fatty acyl-CoA + oxidized [electron-transfer flavoprotein] + H(+) = a medium-chain (2E)-enoyl-CoA + reduced [electron-transfer flavoprotein]</text>
        <dbReference type="Rhea" id="RHEA:14477"/>
        <dbReference type="Rhea" id="RHEA-COMP:10685"/>
        <dbReference type="Rhea" id="RHEA-COMP:10686"/>
        <dbReference type="ChEBI" id="CHEBI:15378"/>
        <dbReference type="ChEBI" id="CHEBI:57692"/>
        <dbReference type="ChEBI" id="CHEBI:58307"/>
        <dbReference type="ChEBI" id="CHEBI:83723"/>
        <dbReference type="ChEBI" id="CHEBI:83726"/>
        <dbReference type="EC" id="1.3.8.7"/>
    </reaction>
</comment>
<comment type="catalytic activity">
    <reaction evidence="11">
        <text>a long-chain 2,3-saturated fatty acyl-CoA + oxidized [electron-transfer flavoprotein] + H(+) = a long-chain (2E)-enoyl-CoA + reduced [electron-transfer flavoprotein]</text>
        <dbReference type="Rhea" id="RHEA:17721"/>
        <dbReference type="Rhea" id="RHEA-COMP:10685"/>
        <dbReference type="Rhea" id="RHEA-COMP:10686"/>
        <dbReference type="ChEBI" id="CHEBI:15378"/>
        <dbReference type="ChEBI" id="CHEBI:57692"/>
        <dbReference type="ChEBI" id="CHEBI:58307"/>
        <dbReference type="ChEBI" id="CHEBI:83721"/>
        <dbReference type="ChEBI" id="CHEBI:83727"/>
        <dbReference type="EC" id="1.3.8.8"/>
    </reaction>
</comment>
<dbReference type="GO" id="GO:0033539">
    <property type="term" value="P:fatty acid beta-oxidation using acyl-CoA dehydrogenase"/>
    <property type="evidence" value="ECO:0007669"/>
    <property type="project" value="InterPro"/>
</dbReference>
<evidence type="ECO:0000256" key="8">
    <source>
        <dbReference type="ARBA" id="ARBA00022827"/>
    </source>
</evidence>
<organism evidence="17 18">
    <name type="scientific">Legionella sainthelensi</name>
    <dbReference type="NCBI Taxonomy" id="28087"/>
    <lineage>
        <taxon>Bacteria</taxon>
        <taxon>Pseudomonadati</taxon>
        <taxon>Pseudomonadota</taxon>
        <taxon>Gammaproteobacteria</taxon>
        <taxon>Legionellales</taxon>
        <taxon>Legionellaceae</taxon>
        <taxon>Legionella</taxon>
    </lineage>
</organism>
<dbReference type="InterPro" id="IPR013786">
    <property type="entry name" value="AcylCoA_DH/ox_N"/>
</dbReference>
<feature type="domain" description="Acyl-CoA dehydrogenase C-terminal bacterial-type" evidence="16">
    <location>
        <begin position="515"/>
        <end position="790"/>
    </location>
</feature>
<dbReference type="InterPro" id="IPR009100">
    <property type="entry name" value="AcylCoA_DH/oxidase_NM_dom_sf"/>
</dbReference>
<proteinExistence type="inferred from homology"/>
<protein>
    <recommendedName>
        <fullName evidence="6">Acyl-coenzyme A dehydrogenase</fullName>
        <ecNumber evidence="4">1.3.8.7</ecNumber>
        <ecNumber evidence="5">1.3.8.8</ecNumber>
    </recommendedName>
</protein>
<evidence type="ECO:0000256" key="6">
    <source>
        <dbReference type="ARBA" id="ARBA00020144"/>
    </source>
</evidence>
<comment type="caution">
    <text evidence="17">The sequence shown here is derived from an EMBL/GenBank/DDBJ whole genome shotgun (WGS) entry which is preliminary data.</text>
</comment>
<evidence type="ECO:0000256" key="10">
    <source>
        <dbReference type="ARBA" id="ARBA00047882"/>
    </source>
</evidence>
<evidence type="ECO:0000256" key="12">
    <source>
        <dbReference type="SAM" id="Phobius"/>
    </source>
</evidence>
<evidence type="ECO:0000256" key="9">
    <source>
        <dbReference type="ARBA" id="ARBA00023002"/>
    </source>
</evidence>
<dbReference type="EMBL" id="LNYV01000010">
    <property type="protein sequence ID" value="KTD58975.1"/>
    <property type="molecule type" value="Genomic_DNA"/>
</dbReference>
<keyword evidence="12" id="KW-0472">Membrane</keyword>
<dbReference type="Proteomes" id="UP000054621">
    <property type="component" value="Unassembled WGS sequence"/>
</dbReference>
<dbReference type="InterPro" id="IPR046373">
    <property type="entry name" value="Acyl-CoA_Oxase/DH_mid-dom_sf"/>
</dbReference>
<dbReference type="InterPro" id="IPR015396">
    <property type="entry name" value="FadE_C"/>
</dbReference>
<dbReference type="Pfam" id="PF02770">
    <property type="entry name" value="Acyl-CoA_dh_M"/>
    <property type="match status" value="1"/>
</dbReference>
<dbReference type="GO" id="GO:0070991">
    <property type="term" value="F:medium-chain fatty acyl-CoA dehydrogenase activity"/>
    <property type="evidence" value="ECO:0007669"/>
    <property type="project" value="UniProtKB-EC"/>
</dbReference>
<evidence type="ECO:0000256" key="5">
    <source>
        <dbReference type="ARBA" id="ARBA00012040"/>
    </source>
</evidence>
<dbReference type="InterPro" id="IPR006091">
    <property type="entry name" value="Acyl-CoA_Oxase/DH_mid-dom"/>
</dbReference>
<dbReference type="Gene3D" id="2.40.110.10">
    <property type="entry name" value="Butyryl-CoA Dehydrogenase, subunit A, domain 2"/>
    <property type="match status" value="1"/>
</dbReference>
<evidence type="ECO:0000259" key="16">
    <source>
        <dbReference type="Pfam" id="PF09317"/>
    </source>
</evidence>
<evidence type="ECO:0000256" key="7">
    <source>
        <dbReference type="ARBA" id="ARBA00022630"/>
    </source>
</evidence>
<feature type="domain" description="Acyl-CoA dehydrogenase/oxidase C-terminal" evidence="13">
    <location>
        <begin position="361"/>
        <end position="507"/>
    </location>
</feature>
<dbReference type="GO" id="GO:0005737">
    <property type="term" value="C:cytoplasm"/>
    <property type="evidence" value="ECO:0007669"/>
    <property type="project" value="UniProtKB-ARBA"/>
</dbReference>
<feature type="domain" description="Acyl-CoA dehydrogenase/oxidase N-terminal" evidence="15">
    <location>
        <begin position="140"/>
        <end position="233"/>
    </location>
</feature>
<comment type="cofactor">
    <cofactor evidence="1">
        <name>FAD</name>
        <dbReference type="ChEBI" id="CHEBI:57692"/>
    </cofactor>
</comment>
<evidence type="ECO:0000259" key="15">
    <source>
        <dbReference type="Pfam" id="PF02771"/>
    </source>
</evidence>
<evidence type="ECO:0000256" key="3">
    <source>
        <dbReference type="ARBA" id="ARBA00009347"/>
    </source>
</evidence>
<sequence>MAILFFVLYLIFTLVVLYRAMNPLVWELGSVFYLVIATFAIGLPWIIGFLLWLIIITALLVVYLEPLRAAIADYLYKTAGKSIPKLSKTEEEALNAGDTWLEQDIFTGKPDWDRLSNVSTALSTEEQAFLDNETQTLCGMLDEWEISQSHDLPKKVWTYIKENGFLGLVIPKEYGGKGFSARTHSDVVMKIASRSGVAAVTVMVPNSLGPGELINYYGTEEQKTYYLPRLAKGIDIPCFALTEPGAGSDATSIQSDAIVVHKSVDGEMVLGLNITLDKRWITLAPIATLIGLAVNVKDPNGLLQGEGVEGITCLLISRDTPNLEIGNRHLPADQPFMNGTIRGKDIFVPLSTVIGGQKRIGSGWQMLVECLSIGRSISLPALGAASSSVCYLATSAFARIRCQFNVEIGQFEGVVEKLAEIAGLNYLINSTRLLTVAAVNEHKKPSVASAITKYFNTELARIVVNSAMDVHAGRGVVVGPRNYLTNFYQGVPISITVEGANIMSRNLLIFGQGSMACHPYIRDEFYAISNQDKEAFRKIIWKHIQYFLQNFAKTVCSAWTGGLFISVPKQKMKREYKRLARLSHAYAWLADLSLIKLGGDLKRKERLSARLADGMSYLYMAMAVLRNVQLNGDHPDDQLYAQWAVSYCFYHAQKAMINLCNNFPSRVLGVIVRFLAFPLGQTMRYPSDKLDYRLAKLAAQNNLYRDRVKNSIYLSGDPQQPVDRVEHALQLILKTEGITQKLGDLKRVKFGKLKARLEDKVAKSEINQQEMDALLAVEAARWDAILVDEFTFDSMKNRSFKSVIDEIKSPFMQDLKSDTNI</sequence>
<feature type="domain" description="Acyl-CoA oxidase/dehydrogenase middle" evidence="14">
    <location>
        <begin position="238"/>
        <end position="328"/>
    </location>
</feature>
<keyword evidence="12" id="KW-1133">Transmembrane helix</keyword>
<dbReference type="InterPro" id="IPR050741">
    <property type="entry name" value="Acyl-CoA_dehydrogenase"/>
</dbReference>
<dbReference type="Pfam" id="PF02771">
    <property type="entry name" value="Acyl-CoA_dh_N"/>
    <property type="match status" value="1"/>
</dbReference>
<accession>A0A0W0YQN7</accession>
<dbReference type="Pfam" id="PF00441">
    <property type="entry name" value="Acyl-CoA_dh_1"/>
    <property type="match status" value="1"/>
</dbReference>
<evidence type="ECO:0000256" key="2">
    <source>
        <dbReference type="ARBA" id="ARBA00005005"/>
    </source>
</evidence>
<dbReference type="InterPro" id="IPR037069">
    <property type="entry name" value="AcylCoA_DH/ox_N_sf"/>
</dbReference>
<dbReference type="OrthoDB" id="6138585at2"/>
<dbReference type="GO" id="GO:0050660">
    <property type="term" value="F:flavin adenine dinucleotide binding"/>
    <property type="evidence" value="ECO:0007669"/>
    <property type="project" value="InterPro"/>
</dbReference>
<evidence type="ECO:0000256" key="11">
    <source>
        <dbReference type="ARBA" id="ARBA00049247"/>
    </source>
</evidence>
<dbReference type="AlphaFoldDB" id="A0A0W0YQN7"/>
<keyword evidence="9" id="KW-0560">Oxidoreductase</keyword>
<evidence type="ECO:0000256" key="1">
    <source>
        <dbReference type="ARBA" id="ARBA00001974"/>
    </source>
</evidence>
<dbReference type="InterPro" id="IPR036250">
    <property type="entry name" value="AcylCo_DH-like_C"/>
</dbReference>
<evidence type="ECO:0000256" key="4">
    <source>
        <dbReference type="ARBA" id="ARBA00012033"/>
    </source>
</evidence>
<dbReference type="SUPFAM" id="SSF56645">
    <property type="entry name" value="Acyl-CoA dehydrogenase NM domain-like"/>
    <property type="match status" value="1"/>
</dbReference>
<dbReference type="eggNOG" id="COG1960">
    <property type="taxonomic scope" value="Bacteria"/>
</dbReference>
<keyword evidence="8" id="KW-0274">FAD</keyword>
<keyword evidence="12" id="KW-0812">Transmembrane</keyword>
<dbReference type="Gene3D" id="1.10.540.10">
    <property type="entry name" value="Acyl-CoA dehydrogenase/oxidase, N-terminal domain"/>
    <property type="match status" value="1"/>
</dbReference>
<dbReference type="PANTHER" id="PTHR48083">
    <property type="entry name" value="MEDIUM-CHAIN SPECIFIC ACYL-COA DEHYDROGENASE, MITOCHONDRIAL-RELATED"/>
    <property type="match status" value="1"/>
</dbReference>
<evidence type="ECO:0000313" key="17">
    <source>
        <dbReference type="EMBL" id="KTD58975.1"/>
    </source>
</evidence>
<dbReference type="RefSeq" id="WP_027272658.1">
    <property type="nucleotide sequence ID" value="NZ_CAAAJE010000038.1"/>
</dbReference>
<name>A0A0W0YQN7_9GAMM</name>
<dbReference type="NCBIfam" id="NF007000">
    <property type="entry name" value="PRK09463.1"/>
    <property type="match status" value="1"/>
</dbReference>
<dbReference type="UniPathway" id="UPA00659"/>
<feature type="transmembrane region" description="Helical" evidence="12">
    <location>
        <begin position="35"/>
        <end position="64"/>
    </location>
</feature>
<dbReference type="PATRIC" id="fig|28087.4.peg.734"/>
<reference evidence="17 18" key="1">
    <citation type="submission" date="2015-11" db="EMBL/GenBank/DDBJ databases">
        <title>Genomic analysis of 38 Legionella species identifies large and diverse effector repertoires.</title>
        <authorList>
            <person name="Burstein D."/>
            <person name="Amaro F."/>
            <person name="Zusman T."/>
            <person name="Lifshitz Z."/>
            <person name="Cohen O."/>
            <person name="Gilbert J.A."/>
            <person name="Pupko T."/>
            <person name="Shuman H.A."/>
            <person name="Segal G."/>
        </authorList>
    </citation>
    <scope>NUCLEOTIDE SEQUENCE [LARGE SCALE GENOMIC DNA]</scope>
    <source>
        <strain evidence="17 18">Mt.St.Helens-4</strain>
    </source>
</reference>
<dbReference type="FunFam" id="1.10.540.10:FF:000004">
    <property type="entry name" value="Acyl-CoA dehydrogenase"/>
    <property type="match status" value="1"/>
</dbReference>
<dbReference type="NCBIfam" id="NF009586">
    <property type="entry name" value="PRK13026.1"/>
    <property type="match status" value="1"/>
</dbReference>
<dbReference type="InterPro" id="IPR009075">
    <property type="entry name" value="AcylCo_DH/oxidase_C"/>
</dbReference>
<evidence type="ECO:0000259" key="14">
    <source>
        <dbReference type="Pfam" id="PF02770"/>
    </source>
</evidence>
<dbReference type="EC" id="1.3.8.8" evidence="5"/>
<evidence type="ECO:0000313" key="18">
    <source>
        <dbReference type="Proteomes" id="UP000054621"/>
    </source>
</evidence>
<comment type="pathway">
    <text evidence="2">Lipid metabolism; fatty acid beta-oxidation.</text>
</comment>
<dbReference type="PANTHER" id="PTHR48083:SF33">
    <property type="entry name" value="ACYL-COENZYME A DEHYDROGENASE"/>
    <property type="match status" value="1"/>
</dbReference>
<dbReference type="STRING" id="28087.Lsai_0688"/>
<dbReference type="PROSITE" id="PS00072">
    <property type="entry name" value="ACYL_COA_DH_1"/>
    <property type="match status" value="1"/>
</dbReference>
<dbReference type="SUPFAM" id="SSF47203">
    <property type="entry name" value="Acyl-CoA dehydrogenase C-terminal domain-like"/>
    <property type="match status" value="1"/>
</dbReference>
<keyword evidence="7" id="KW-0285">Flavoprotein</keyword>
<comment type="similarity">
    <text evidence="3">Belongs to the acyl-CoA dehydrogenase family.</text>
</comment>
<evidence type="ECO:0000259" key="13">
    <source>
        <dbReference type="Pfam" id="PF00441"/>
    </source>
</evidence>